<evidence type="ECO:0000313" key="2">
    <source>
        <dbReference type="EMBL" id="MEQ2426002.1"/>
    </source>
</evidence>
<name>A0ABV1D6H8_9FIRM</name>
<sequence length="275" mass="28146">TPVTETLTVTVTGNTASMVYTGSEQSVDGYTSNAPTGVNVTLAEGSMAVAKGVDAGIYNMGLTKESFVVNSLNYSNIEVVVIDGYLEISPITDKLIVTITGNNDSRPYTGSEQSVEGFTNNAPSTVNVVLAEGSAAIAKGTSAGTYNMNLTAEDFVVNSRNYSNIEVVIVDGYLTITSVNSGGNTGGGGGGGNPGRVTPSTDGGPGAVTINPEDVPLAQLPGAPVDPTVIDDGEIPLAALPKTGQSSVKSTLTMMMSGIFLMLTAMSKKRKEEDS</sequence>
<evidence type="ECO:0000313" key="3">
    <source>
        <dbReference type="Proteomes" id="UP001454086"/>
    </source>
</evidence>
<dbReference type="EMBL" id="JBBMFM010000047">
    <property type="protein sequence ID" value="MEQ2426002.1"/>
    <property type="molecule type" value="Genomic_DNA"/>
</dbReference>
<accession>A0ABV1D6H8</accession>
<evidence type="ECO:0000256" key="1">
    <source>
        <dbReference type="SAM" id="MobiDB-lite"/>
    </source>
</evidence>
<dbReference type="Proteomes" id="UP001454086">
    <property type="component" value="Unassembled WGS sequence"/>
</dbReference>
<dbReference type="NCBIfam" id="NF033073">
    <property type="entry name" value="LPXTG_double"/>
    <property type="match status" value="1"/>
</dbReference>
<feature type="region of interest" description="Disordered" evidence="1">
    <location>
        <begin position="183"/>
        <end position="208"/>
    </location>
</feature>
<proteinExistence type="predicted"/>
<dbReference type="NCBIfam" id="TIGR01167">
    <property type="entry name" value="LPXTG_anchor"/>
    <property type="match status" value="1"/>
</dbReference>
<organism evidence="2 3">
    <name type="scientific">Enterocloster hominis</name>
    <name type="common">ex Hitch et al. 2024</name>
    <dbReference type="NCBI Taxonomy" id="1917870"/>
    <lineage>
        <taxon>Bacteria</taxon>
        <taxon>Bacillati</taxon>
        <taxon>Bacillota</taxon>
        <taxon>Clostridia</taxon>
        <taxon>Lachnospirales</taxon>
        <taxon>Lachnospiraceae</taxon>
        <taxon>Enterocloster</taxon>
    </lineage>
</organism>
<comment type="caution">
    <text evidence="2">The sequence shown here is derived from an EMBL/GenBank/DDBJ whole genome shotgun (WGS) entry which is preliminary data.</text>
</comment>
<reference evidence="2 3" key="1">
    <citation type="submission" date="2024-03" db="EMBL/GenBank/DDBJ databases">
        <title>Human intestinal bacterial collection.</title>
        <authorList>
            <person name="Pauvert C."/>
            <person name="Hitch T.C.A."/>
            <person name="Clavel T."/>
        </authorList>
    </citation>
    <scope>NUCLEOTIDE SEQUENCE [LARGE SCALE GENOMIC DNA]</scope>
    <source>
        <strain evidence="2 3">CLA-SR-H021</strain>
    </source>
</reference>
<feature type="compositionally biased region" description="Gly residues" evidence="1">
    <location>
        <begin position="183"/>
        <end position="194"/>
    </location>
</feature>
<dbReference type="RefSeq" id="WP_349118279.1">
    <property type="nucleotide sequence ID" value="NZ_JBBMFM010000047.1"/>
</dbReference>
<keyword evidence="3" id="KW-1185">Reference proteome</keyword>
<gene>
    <name evidence="2" type="ORF">WMQ36_13555</name>
</gene>
<protein>
    <submittedName>
        <fullName evidence="2">Doubled motif LPXTG anchor domain-containing protein</fullName>
    </submittedName>
</protein>
<feature type="non-terminal residue" evidence="2">
    <location>
        <position position="1"/>
    </location>
</feature>